<evidence type="ECO:0000313" key="2">
    <source>
        <dbReference type="Proteomes" id="UP000028521"/>
    </source>
</evidence>
<evidence type="ECO:0000313" key="1">
    <source>
        <dbReference type="EMBL" id="KFB02044.1"/>
    </source>
</evidence>
<accession>A0A084TMV8</accession>
<name>A0A084TMV8_9FLAO</name>
<protein>
    <submittedName>
        <fullName evidence="1">Uncharacterized protein</fullName>
    </submittedName>
</protein>
<dbReference type="AlphaFoldDB" id="A0A084TMV8"/>
<gene>
    <name evidence="1" type="ORF">IA57_04060</name>
</gene>
<organism evidence="1 2">
    <name type="scientific">Mangrovimonas yunxiaonensis</name>
    <dbReference type="NCBI Taxonomy" id="1197477"/>
    <lineage>
        <taxon>Bacteria</taxon>
        <taxon>Pseudomonadati</taxon>
        <taxon>Bacteroidota</taxon>
        <taxon>Flavobacteriia</taxon>
        <taxon>Flavobacteriales</taxon>
        <taxon>Flavobacteriaceae</taxon>
        <taxon>Mangrovimonas</taxon>
    </lineage>
</organism>
<reference evidence="2" key="2">
    <citation type="submission" date="2014-07" db="EMBL/GenBank/DDBJ databases">
        <title>Genome sequence of Mangrovimonas yunxiaonensis.</title>
        <authorList>
            <person name="Li Y."/>
            <person name="Zheng T."/>
        </authorList>
    </citation>
    <scope>NUCLEOTIDE SEQUENCE [LARGE SCALE GENOMIC DNA]</scope>
    <source>
        <strain evidence="2">LY01</strain>
    </source>
</reference>
<dbReference type="Proteomes" id="UP000028521">
    <property type="component" value="Unassembled WGS sequence"/>
</dbReference>
<reference evidence="1 2" key="1">
    <citation type="journal article" date="2014" name="Genome Announc.">
        <title>Draft Genome Sequence of the Algicidal Bacterium Mangrovimonas yunxiaonensis Strain LY01.</title>
        <authorList>
            <person name="Li Y."/>
            <person name="Zhu H."/>
            <person name="Li C."/>
            <person name="Zhang H."/>
            <person name="Chen Z."/>
            <person name="Zheng W."/>
            <person name="Xu H."/>
            <person name="Zheng T."/>
        </authorList>
    </citation>
    <scope>NUCLEOTIDE SEQUENCE [LARGE SCALE GENOMIC DNA]</scope>
    <source>
        <strain evidence="1 2">LY01</strain>
    </source>
</reference>
<dbReference type="EMBL" id="JPFK01000003">
    <property type="protein sequence ID" value="KFB02044.1"/>
    <property type="molecule type" value="Genomic_DNA"/>
</dbReference>
<keyword evidence="2" id="KW-1185">Reference proteome</keyword>
<dbReference type="STRING" id="1197477.IA57_04060"/>
<sequence length="59" mass="6828">MATMVLKNRGSDFEPLYADKKTDIKTQNCSDFKQGGFKTKLKELYSCSQAKRKQYAEKE</sequence>
<proteinExistence type="predicted"/>
<comment type="caution">
    <text evidence="1">The sequence shown here is derived from an EMBL/GenBank/DDBJ whole genome shotgun (WGS) entry which is preliminary data.</text>
</comment>